<feature type="transmembrane region" description="Helical" evidence="7">
    <location>
        <begin position="95"/>
        <end position="121"/>
    </location>
</feature>
<evidence type="ECO:0000256" key="6">
    <source>
        <dbReference type="ARBA" id="ARBA00023136"/>
    </source>
</evidence>
<feature type="transmembrane region" description="Helical" evidence="7">
    <location>
        <begin position="348"/>
        <end position="369"/>
    </location>
</feature>
<evidence type="ECO:0000256" key="3">
    <source>
        <dbReference type="ARBA" id="ARBA00022475"/>
    </source>
</evidence>
<feature type="transmembrane region" description="Helical" evidence="7">
    <location>
        <begin position="42"/>
        <end position="62"/>
    </location>
</feature>
<organism evidence="9 10">
    <name type="scientific">Brenneria izadpanahii</name>
    <dbReference type="NCBI Taxonomy" id="2722756"/>
    <lineage>
        <taxon>Bacteria</taxon>
        <taxon>Pseudomonadati</taxon>
        <taxon>Pseudomonadota</taxon>
        <taxon>Gammaproteobacteria</taxon>
        <taxon>Enterobacterales</taxon>
        <taxon>Pectobacteriaceae</taxon>
        <taxon>Brenneria</taxon>
    </lineage>
</organism>
<dbReference type="NCBIfam" id="TIGR00889">
    <property type="entry name" value="2A0110"/>
    <property type="match status" value="1"/>
</dbReference>
<evidence type="ECO:0000313" key="9">
    <source>
        <dbReference type="EMBL" id="QTF09747.1"/>
    </source>
</evidence>
<sequence>MSITLRLKFFVFMQFFIWGCWLTTFGSYMINTLHFSGLEVGLVYSAKGIASLFMPSLAGIVADRWIKANWLYGFCHLLGAVALLIAAQVSTSAAMFWVILVYAMLYMPTLALTNAISYFCLEKHGLDSTKDYPPVRVYGTVGFICAMWIISFSKLELSSVQLYLAAAVSLVLGLYSLTLPTCSTSQAKKGASWFSMLGLDALVLFRQRRMALFLLFAMLLGAALQITNTFGNPYLHDFARNALYQDSFAVKYPSVLLSLSQISEVFFILTIPFFLQRYGIKRVMLISMIAWTLRFAFFAWGSPSGLGFMLLVLSMIVYGCAFDFFNISGSIFVEKEASPHIRASAQGLFMTMVNGLGAYAGAIGSGMVVDYFTRDGVKDWNGIWLVFAAYALVLAIIFAFSFHYPAGERKSAIAN</sequence>
<dbReference type="Proteomes" id="UP000671960">
    <property type="component" value="Chromosome"/>
</dbReference>
<dbReference type="PANTHER" id="PTHR23522">
    <property type="entry name" value="BLL5896 PROTEIN"/>
    <property type="match status" value="1"/>
</dbReference>
<reference evidence="9 10" key="1">
    <citation type="submission" date="2020-03" db="EMBL/GenBank/DDBJ databases">
        <authorList>
            <person name="Bakhshi Ganjeh M."/>
        </authorList>
    </citation>
    <scope>NUCLEOTIDE SEQUENCE [LARGE SCALE GENOMIC DNA]</scope>
    <source>
        <strain evidence="10">Iran 50</strain>
    </source>
</reference>
<dbReference type="InterPro" id="IPR036259">
    <property type="entry name" value="MFS_trans_sf"/>
</dbReference>
<protein>
    <submittedName>
        <fullName evidence="9">Nucleoside permease</fullName>
    </submittedName>
</protein>
<evidence type="ECO:0000256" key="5">
    <source>
        <dbReference type="ARBA" id="ARBA00022989"/>
    </source>
</evidence>
<feature type="transmembrane region" description="Helical" evidence="7">
    <location>
        <begin position="381"/>
        <end position="402"/>
    </location>
</feature>
<feature type="transmembrane region" description="Helical" evidence="7">
    <location>
        <begin position="212"/>
        <end position="235"/>
    </location>
</feature>
<dbReference type="Pfam" id="PF03825">
    <property type="entry name" value="Nuc_H_symport"/>
    <property type="match status" value="1"/>
</dbReference>
<feature type="transmembrane region" description="Helical" evidence="7">
    <location>
        <begin position="255"/>
        <end position="275"/>
    </location>
</feature>
<gene>
    <name evidence="9" type="ORF">HC231_18830</name>
</gene>
<dbReference type="CDD" id="cd06177">
    <property type="entry name" value="MFS_NHS"/>
    <property type="match status" value="1"/>
</dbReference>
<feature type="transmembrane region" description="Helical" evidence="7">
    <location>
        <begin position="9"/>
        <end position="30"/>
    </location>
</feature>
<comment type="subcellular location">
    <subcellularLocation>
        <location evidence="1">Cell membrane</location>
        <topology evidence="1">Multi-pass membrane protein</topology>
    </subcellularLocation>
</comment>
<dbReference type="PANTHER" id="PTHR23522:SF4">
    <property type="entry name" value="NUCLEOSIDE PERMEASE NUPG-RELATED"/>
    <property type="match status" value="1"/>
</dbReference>
<evidence type="ECO:0000256" key="1">
    <source>
        <dbReference type="ARBA" id="ARBA00004651"/>
    </source>
</evidence>
<evidence type="ECO:0000313" key="10">
    <source>
        <dbReference type="Proteomes" id="UP000671960"/>
    </source>
</evidence>
<dbReference type="EMBL" id="CP050854">
    <property type="protein sequence ID" value="QTF09747.1"/>
    <property type="molecule type" value="Genomic_DNA"/>
</dbReference>
<keyword evidence="2" id="KW-0813">Transport</keyword>
<feature type="transmembrane region" description="Helical" evidence="7">
    <location>
        <begin position="162"/>
        <end position="179"/>
    </location>
</feature>
<dbReference type="InterPro" id="IPR004740">
    <property type="entry name" value="Nuc_H_symport"/>
</dbReference>
<dbReference type="SUPFAM" id="SSF103473">
    <property type="entry name" value="MFS general substrate transporter"/>
    <property type="match status" value="1"/>
</dbReference>
<name>A0ABX7UYT5_9GAMM</name>
<keyword evidence="6 7" id="KW-0472">Membrane</keyword>
<dbReference type="PROSITE" id="PS50850">
    <property type="entry name" value="MFS"/>
    <property type="match status" value="1"/>
</dbReference>
<evidence type="ECO:0000256" key="4">
    <source>
        <dbReference type="ARBA" id="ARBA00022692"/>
    </source>
</evidence>
<evidence type="ECO:0000259" key="8">
    <source>
        <dbReference type="PROSITE" id="PS50850"/>
    </source>
</evidence>
<dbReference type="Gene3D" id="1.20.1250.20">
    <property type="entry name" value="MFS general substrate transporter like domains"/>
    <property type="match status" value="2"/>
</dbReference>
<feature type="domain" description="Major facilitator superfamily (MFS) profile" evidence="8">
    <location>
        <begin position="209"/>
        <end position="415"/>
    </location>
</feature>
<keyword evidence="3" id="KW-1003">Cell membrane</keyword>
<accession>A0ABX7UYT5</accession>
<proteinExistence type="predicted"/>
<evidence type="ECO:0000256" key="2">
    <source>
        <dbReference type="ARBA" id="ARBA00022448"/>
    </source>
</evidence>
<keyword evidence="10" id="KW-1185">Reference proteome</keyword>
<dbReference type="InterPro" id="IPR020846">
    <property type="entry name" value="MFS_dom"/>
</dbReference>
<feature type="transmembrane region" description="Helical" evidence="7">
    <location>
        <begin position="69"/>
        <end position="89"/>
    </location>
</feature>
<keyword evidence="5 7" id="KW-1133">Transmembrane helix</keyword>
<keyword evidence="4 7" id="KW-0812">Transmembrane</keyword>
<dbReference type="RefSeq" id="WP_208228241.1">
    <property type="nucleotide sequence ID" value="NZ_CP050854.1"/>
</dbReference>
<feature type="transmembrane region" description="Helical" evidence="7">
    <location>
        <begin position="133"/>
        <end position="150"/>
    </location>
</feature>
<evidence type="ECO:0000256" key="7">
    <source>
        <dbReference type="SAM" id="Phobius"/>
    </source>
</evidence>
<feature type="transmembrane region" description="Helical" evidence="7">
    <location>
        <begin position="306"/>
        <end position="327"/>
    </location>
</feature>